<protein>
    <submittedName>
        <fullName evidence="14">ABC transporter ATP-binding protein</fullName>
    </submittedName>
</protein>
<dbReference type="CDD" id="cd18543">
    <property type="entry name" value="ABC_6TM_Rv0194_D1_like"/>
    <property type="match status" value="1"/>
</dbReference>
<comment type="subcellular location">
    <subcellularLocation>
        <location evidence="1">Cell membrane</location>
        <topology evidence="1">Multi-pass membrane protein</topology>
    </subcellularLocation>
</comment>
<feature type="transmembrane region" description="Helical" evidence="11">
    <location>
        <begin position="755"/>
        <end position="779"/>
    </location>
</feature>
<evidence type="ECO:0000256" key="5">
    <source>
        <dbReference type="ARBA" id="ARBA00022741"/>
    </source>
</evidence>
<dbReference type="EMBL" id="VDHJ01000002">
    <property type="protein sequence ID" value="TNL99684.1"/>
    <property type="molecule type" value="Genomic_DNA"/>
</dbReference>
<organism evidence="14 15">
    <name type="scientific">Corynebacterium tapiri</name>
    <dbReference type="NCBI Taxonomy" id="1448266"/>
    <lineage>
        <taxon>Bacteria</taxon>
        <taxon>Bacillati</taxon>
        <taxon>Actinomycetota</taxon>
        <taxon>Actinomycetes</taxon>
        <taxon>Mycobacteriales</taxon>
        <taxon>Corynebacteriaceae</taxon>
        <taxon>Corynebacterium</taxon>
    </lineage>
</organism>
<feature type="transmembrane region" description="Helical" evidence="11">
    <location>
        <begin position="254"/>
        <end position="271"/>
    </location>
</feature>
<evidence type="ECO:0000256" key="6">
    <source>
        <dbReference type="ARBA" id="ARBA00022840"/>
    </source>
</evidence>
<evidence type="ECO:0000256" key="4">
    <source>
        <dbReference type="ARBA" id="ARBA00022692"/>
    </source>
</evidence>
<proteinExistence type="inferred from homology"/>
<reference evidence="14 15" key="1">
    <citation type="submission" date="2019-06" db="EMBL/GenBank/DDBJ databases">
        <authorList>
            <person name="Li J."/>
        </authorList>
    </citation>
    <scope>NUCLEOTIDE SEQUENCE [LARGE SCALE GENOMIC DNA]</scope>
    <source>
        <strain evidence="14 15">LMG 28165</strain>
    </source>
</reference>
<dbReference type="PROSITE" id="PS50929">
    <property type="entry name" value="ABC_TM1F"/>
    <property type="match status" value="2"/>
</dbReference>
<name>A0A5C4U6Z2_9CORY</name>
<evidence type="ECO:0000256" key="11">
    <source>
        <dbReference type="SAM" id="Phobius"/>
    </source>
</evidence>
<dbReference type="RefSeq" id="WP_139464600.1">
    <property type="nucleotide sequence ID" value="NZ_VDHJ01000002.1"/>
</dbReference>
<dbReference type="FunFam" id="3.40.50.300:FF:000604">
    <property type="entry name" value="ABC transporter B family member 28"/>
    <property type="match status" value="1"/>
</dbReference>
<dbReference type="FunFam" id="3.40.50.300:FF:000299">
    <property type="entry name" value="ABC transporter ATP-binding protein/permease"/>
    <property type="match status" value="1"/>
</dbReference>
<feature type="transmembrane region" description="Helical" evidence="11">
    <location>
        <begin position="897"/>
        <end position="916"/>
    </location>
</feature>
<keyword evidence="15" id="KW-1185">Reference proteome</keyword>
<dbReference type="Pfam" id="PF00664">
    <property type="entry name" value="ABC_membrane"/>
    <property type="match status" value="2"/>
</dbReference>
<feature type="domain" description="ABC transporter" evidence="12">
    <location>
        <begin position="335"/>
        <end position="572"/>
    </location>
</feature>
<dbReference type="PANTHER" id="PTHR43394:SF1">
    <property type="entry name" value="ATP-BINDING CASSETTE SUB-FAMILY B MEMBER 10, MITOCHONDRIAL"/>
    <property type="match status" value="1"/>
</dbReference>
<evidence type="ECO:0000256" key="10">
    <source>
        <dbReference type="SAM" id="MobiDB-lite"/>
    </source>
</evidence>
<keyword evidence="2" id="KW-0813">Transport</keyword>
<sequence>MSRGARLIAARIRRHPLTAAAIVIAAILAVAMGSAIPLLTGRAIDSALHPGSPAGSGPIELRWIIAGLVALALVEYGLNFARRYLAARLAASVQHDVRTDALRSLQSLDGPGQDAVVTGQVVSRSISDLSAVYSVVVTLPMVLNRLTQLIFTLGVMVVISPSLTVIALGLTPVLVALALRSRRHLYAATWSAQQAAAEVATHVEQNVSGVRVVKAFAQEGREIERLDGLSRTLYAAKMRSAKISSRFQPLLSELPRVGLVLTIVAGSILVTREALTLGAFYSFTVYLTTMTSAVSMLASLYVSIAINMSSVERIDDVLALRPTYPEAAEPSSVIPGKKGLVFADVHFGDVVRGLNLSIQPGHVTAVVGPAGAGKSVAAHLAAGFYRPDKGRICFATNEGLQDTRELSLTDVRRHVRCVFDEAVLMSSSIRDNITLGRTATDEQIQRAAQQACAHEFIAQLDEGYETVVGERGLTLSGGQRQRIALARALLDAPEVLILDDATSAVDASTESRILRAIRDHSPTTAIMLIAHRESSLALADDVVVMDEGRIVDHGALSSVSSRPAYRSLMDKRDSDDQTFSPADLWPEATDSPADTEPDGMSDQLRQRIDSLPPATEQPGIALPSDHTANSQVRLVDLFRRVTGLIVGSIGLMLIGVAASLVFPQLMKLAVDRGVSSGQASVLGWLAVAGLTVVIGAWLAGVWQTILTARSGERLLYGLRIRVFSHLQRLGLDYFERTRSGSIMTRMTTDIDTLSTFLQTGLANAVVSLGTLVGVLVMLVVTAPSLAGLAAGIIPVVLAVSLLFRRVSRRLYSAAREQVSVVNAEFQENVTALRLIQSFGTSHTMHRHFCDSSARYRKLRIRAQTAAAAYFPGMQALSKLASAGVLGLGASQVARGELSAGTLMAFLMYLGVLYGPIQQLGMVFDSYQRAQVSLNRLREFLSTPESVPDSGRLSQAQQASGDTLSFNDVAFAYSPDSPPVIEGLQLQIDPGETVAVVGATGAGKSTLVKLLARMYDPSSGVIRAGQSDIRDFPVQEWRRSMVQVPQDAYLFMDSVANNIRYGMPEASDADVEDAVRRLGALPIIAKIPGGFRHRVSERGRELSSGQRQVIALARAELLRPRAMLLDEATATLDPATEATFLDSAERITAGRTCVMVAHRLATARRADRVLVVEQGRVIEDGSHDQLLSRGGAYAHMWWVQSQVD</sequence>
<dbReference type="GO" id="GO:0016887">
    <property type="term" value="F:ATP hydrolysis activity"/>
    <property type="evidence" value="ECO:0007669"/>
    <property type="project" value="InterPro"/>
</dbReference>
<dbReference type="Pfam" id="PF00005">
    <property type="entry name" value="ABC_tran"/>
    <property type="match status" value="2"/>
</dbReference>
<keyword evidence="4 11" id="KW-0812">Transmembrane</keyword>
<feature type="domain" description="ABC transporter" evidence="12">
    <location>
        <begin position="963"/>
        <end position="1198"/>
    </location>
</feature>
<feature type="transmembrane region" description="Helical" evidence="11">
    <location>
        <begin position="126"/>
        <end position="143"/>
    </location>
</feature>
<keyword evidence="7 11" id="KW-1133">Transmembrane helix</keyword>
<feature type="transmembrane region" description="Helical" evidence="11">
    <location>
        <begin position="283"/>
        <end position="304"/>
    </location>
</feature>
<feature type="transmembrane region" description="Helical" evidence="11">
    <location>
        <begin position="641"/>
        <end position="662"/>
    </location>
</feature>
<dbReference type="GO" id="GO:0005886">
    <property type="term" value="C:plasma membrane"/>
    <property type="evidence" value="ECO:0007669"/>
    <property type="project" value="UniProtKB-SubCell"/>
</dbReference>
<dbReference type="AlphaFoldDB" id="A0A5C4U6Z2"/>
<keyword evidence="5" id="KW-0547">Nucleotide-binding</keyword>
<dbReference type="PANTHER" id="PTHR43394">
    <property type="entry name" value="ATP-DEPENDENT PERMEASE MDL1, MITOCHONDRIAL"/>
    <property type="match status" value="1"/>
</dbReference>
<keyword evidence="3" id="KW-1003">Cell membrane</keyword>
<dbReference type="InterPro" id="IPR003439">
    <property type="entry name" value="ABC_transporter-like_ATP-bd"/>
</dbReference>
<dbReference type="PROSITE" id="PS50893">
    <property type="entry name" value="ABC_TRANSPORTER_2"/>
    <property type="match status" value="2"/>
</dbReference>
<feature type="domain" description="ABC transmembrane type-1" evidence="13">
    <location>
        <begin position="646"/>
        <end position="928"/>
    </location>
</feature>
<dbReference type="Gene3D" id="3.40.50.300">
    <property type="entry name" value="P-loop containing nucleotide triphosphate hydrolases"/>
    <property type="match status" value="2"/>
</dbReference>
<dbReference type="InterPro" id="IPR017871">
    <property type="entry name" value="ABC_transporter-like_CS"/>
</dbReference>
<dbReference type="InterPro" id="IPR036640">
    <property type="entry name" value="ABC1_TM_sf"/>
</dbReference>
<feature type="transmembrane region" description="Helical" evidence="11">
    <location>
        <begin position="149"/>
        <end position="179"/>
    </location>
</feature>
<feature type="region of interest" description="Disordered" evidence="10">
    <location>
        <begin position="570"/>
        <end position="601"/>
    </location>
</feature>
<comment type="similarity">
    <text evidence="9">Belongs to the ABC transporter superfamily. Lipid exporter (TC 3.A.1.106) family.</text>
</comment>
<feature type="transmembrane region" description="Helical" evidence="11">
    <location>
        <begin position="20"/>
        <end position="41"/>
    </location>
</feature>
<dbReference type="SMART" id="SM00382">
    <property type="entry name" value="AAA"/>
    <property type="match status" value="2"/>
</dbReference>
<evidence type="ECO:0000256" key="9">
    <source>
        <dbReference type="ARBA" id="ARBA00061644"/>
    </source>
</evidence>
<dbReference type="Proteomes" id="UP000312032">
    <property type="component" value="Unassembled WGS sequence"/>
</dbReference>
<evidence type="ECO:0000313" key="14">
    <source>
        <dbReference type="EMBL" id="TNL99684.1"/>
    </source>
</evidence>
<comment type="caution">
    <text evidence="14">The sequence shown here is derived from an EMBL/GenBank/DDBJ whole genome shotgun (WGS) entry which is preliminary data.</text>
</comment>
<feature type="domain" description="ABC transmembrane type-1" evidence="13">
    <location>
        <begin position="20"/>
        <end position="305"/>
    </location>
</feature>
<dbReference type="InterPro" id="IPR027417">
    <property type="entry name" value="P-loop_NTPase"/>
</dbReference>
<dbReference type="InterPro" id="IPR039421">
    <property type="entry name" value="Type_1_exporter"/>
</dbReference>
<gene>
    <name evidence="14" type="ORF">FHE74_01170</name>
</gene>
<evidence type="ECO:0000259" key="13">
    <source>
        <dbReference type="PROSITE" id="PS50929"/>
    </source>
</evidence>
<evidence type="ECO:0000256" key="1">
    <source>
        <dbReference type="ARBA" id="ARBA00004651"/>
    </source>
</evidence>
<feature type="transmembrane region" description="Helical" evidence="11">
    <location>
        <begin position="682"/>
        <end position="706"/>
    </location>
</feature>
<dbReference type="OrthoDB" id="9806127at2"/>
<dbReference type="SUPFAM" id="SSF90123">
    <property type="entry name" value="ABC transporter transmembrane region"/>
    <property type="match status" value="2"/>
</dbReference>
<evidence type="ECO:0000256" key="7">
    <source>
        <dbReference type="ARBA" id="ARBA00022989"/>
    </source>
</evidence>
<evidence type="ECO:0000313" key="15">
    <source>
        <dbReference type="Proteomes" id="UP000312032"/>
    </source>
</evidence>
<dbReference type="PROSITE" id="PS00211">
    <property type="entry name" value="ABC_TRANSPORTER_1"/>
    <property type="match status" value="1"/>
</dbReference>
<evidence type="ECO:0000259" key="12">
    <source>
        <dbReference type="PROSITE" id="PS50893"/>
    </source>
</evidence>
<evidence type="ECO:0000256" key="3">
    <source>
        <dbReference type="ARBA" id="ARBA00022475"/>
    </source>
</evidence>
<dbReference type="GO" id="GO:0015421">
    <property type="term" value="F:ABC-type oligopeptide transporter activity"/>
    <property type="evidence" value="ECO:0007669"/>
    <property type="project" value="TreeGrafter"/>
</dbReference>
<feature type="transmembrane region" description="Helical" evidence="11">
    <location>
        <begin position="785"/>
        <end position="803"/>
    </location>
</feature>
<dbReference type="CDD" id="cd18546">
    <property type="entry name" value="ABC_6TM_Rv0194_D2_like"/>
    <property type="match status" value="1"/>
</dbReference>
<dbReference type="SUPFAM" id="SSF52540">
    <property type="entry name" value="P-loop containing nucleoside triphosphate hydrolases"/>
    <property type="match status" value="2"/>
</dbReference>
<keyword evidence="8 11" id="KW-0472">Membrane</keyword>
<dbReference type="GO" id="GO:0005524">
    <property type="term" value="F:ATP binding"/>
    <property type="evidence" value="ECO:0007669"/>
    <property type="project" value="UniProtKB-KW"/>
</dbReference>
<accession>A0A5C4U6Z2</accession>
<evidence type="ECO:0000256" key="8">
    <source>
        <dbReference type="ARBA" id="ARBA00023136"/>
    </source>
</evidence>
<evidence type="ECO:0000256" key="2">
    <source>
        <dbReference type="ARBA" id="ARBA00022448"/>
    </source>
</evidence>
<keyword evidence="6 14" id="KW-0067">ATP-binding</keyword>
<dbReference type="InterPro" id="IPR011527">
    <property type="entry name" value="ABC1_TM_dom"/>
</dbReference>
<dbReference type="InterPro" id="IPR003593">
    <property type="entry name" value="AAA+_ATPase"/>
</dbReference>
<dbReference type="Gene3D" id="1.20.1560.10">
    <property type="entry name" value="ABC transporter type 1, transmembrane domain"/>
    <property type="match status" value="2"/>
</dbReference>
<dbReference type="GO" id="GO:0005737">
    <property type="term" value="C:cytoplasm"/>
    <property type="evidence" value="ECO:0007669"/>
    <property type="project" value="UniProtKB-ARBA"/>
</dbReference>
<feature type="transmembrane region" description="Helical" evidence="11">
    <location>
        <begin position="61"/>
        <end position="78"/>
    </location>
</feature>